<evidence type="ECO:0000256" key="1">
    <source>
        <dbReference type="SAM" id="MobiDB-lite"/>
    </source>
</evidence>
<evidence type="ECO:0000313" key="3">
    <source>
        <dbReference type="Proteomes" id="UP000827092"/>
    </source>
</evidence>
<sequence>MFSSQISSRDLFFSNPVERFLGNDAGLKTSLESGFSSSLGYSQGDHTKELLSGNSEDIFSQTTKATNEPQATKSDYQKYISQNLLFGKKGKPNKYVTANKENETNGKNLPYSENKEQELQGILEIKDKMESLLHGIVRLNADVSDVKDSVKGLETETTKQNERISTFEETFTQKTKMMEACEKYWKNHKEDFTVKLQKQISENFKETKAAIDKLKDMTEKSRNKIHETIRKSCTSQEVSNKRMLEEIKKGNNLILRKLTEKIDTLQKGFEESIEKLKNDCDENFDAKTEKLKTYMDNLHSSIKHIIASNRPNTYQSTMYKTPTAPISQHLPQSIFLSGRSNTSKASAYRPGVQFRKFEFSRVDSVLGPVPARALTQGSVHTTPIVDMIQRNNSNLKQTPLMEIMKRNKSLPNDLQANRNKIPRLSYQRDKNASTSKIDYVKNEKISPSTVSSDSSLKIVKEIRGPSYVVRRSHEYSRQCRSVNVRKKSAPTVEPKNVRRTNDFFSNFDSDLKNNEFIETKSQTKQNKRNLRPKRRRVNYNETDTLQSSPYLSMFEATMAKEYSYL</sequence>
<dbReference type="AlphaFoldDB" id="A0AAV6UEZ4"/>
<protein>
    <submittedName>
        <fullName evidence="2">Uncharacterized protein</fullName>
    </submittedName>
</protein>
<feature type="compositionally biased region" description="Basic residues" evidence="1">
    <location>
        <begin position="525"/>
        <end position="537"/>
    </location>
</feature>
<proteinExistence type="predicted"/>
<name>A0AAV6UEZ4_9ARAC</name>
<dbReference type="SUPFAM" id="SSF58113">
    <property type="entry name" value="Apolipoprotein A-I"/>
    <property type="match status" value="1"/>
</dbReference>
<reference evidence="2 3" key="1">
    <citation type="journal article" date="2022" name="Nat. Ecol. Evol.">
        <title>A masculinizing supergene underlies an exaggerated male reproductive morph in a spider.</title>
        <authorList>
            <person name="Hendrickx F."/>
            <person name="De Corte Z."/>
            <person name="Sonet G."/>
            <person name="Van Belleghem S.M."/>
            <person name="Kostlbacher S."/>
            <person name="Vangestel C."/>
        </authorList>
    </citation>
    <scope>NUCLEOTIDE SEQUENCE [LARGE SCALE GENOMIC DNA]</scope>
    <source>
        <strain evidence="2">W744_W776</strain>
    </source>
</reference>
<dbReference type="Proteomes" id="UP000827092">
    <property type="component" value="Unassembled WGS sequence"/>
</dbReference>
<organism evidence="2 3">
    <name type="scientific">Oedothorax gibbosus</name>
    <dbReference type="NCBI Taxonomy" id="931172"/>
    <lineage>
        <taxon>Eukaryota</taxon>
        <taxon>Metazoa</taxon>
        <taxon>Ecdysozoa</taxon>
        <taxon>Arthropoda</taxon>
        <taxon>Chelicerata</taxon>
        <taxon>Arachnida</taxon>
        <taxon>Araneae</taxon>
        <taxon>Araneomorphae</taxon>
        <taxon>Entelegynae</taxon>
        <taxon>Araneoidea</taxon>
        <taxon>Linyphiidae</taxon>
        <taxon>Erigoninae</taxon>
        <taxon>Oedothorax</taxon>
    </lineage>
</organism>
<keyword evidence="3" id="KW-1185">Reference proteome</keyword>
<comment type="caution">
    <text evidence="2">The sequence shown here is derived from an EMBL/GenBank/DDBJ whole genome shotgun (WGS) entry which is preliminary data.</text>
</comment>
<accession>A0AAV6UEZ4</accession>
<gene>
    <name evidence="2" type="ORF">JTE90_003978</name>
</gene>
<feature type="region of interest" description="Disordered" evidence="1">
    <location>
        <begin position="521"/>
        <end position="540"/>
    </location>
</feature>
<dbReference type="EMBL" id="JAFNEN010000493">
    <property type="protein sequence ID" value="KAG8181831.1"/>
    <property type="molecule type" value="Genomic_DNA"/>
</dbReference>
<evidence type="ECO:0000313" key="2">
    <source>
        <dbReference type="EMBL" id="KAG8181831.1"/>
    </source>
</evidence>